<dbReference type="Proteomes" id="UP000789759">
    <property type="component" value="Unassembled WGS sequence"/>
</dbReference>
<dbReference type="EMBL" id="CAJVQA010003177">
    <property type="protein sequence ID" value="CAG8568542.1"/>
    <property type="molecule type" value="Genomic_DNA"/>
</dbReference>
<proteinExistence type="predicted"/>
<comment type="caution">
    <text evidence="1">The sequence shown here is derived from an EMBL/GenBank/DDBJ whole genome shotgun (WGS) entry which is preliminary data.</text>
</comment>
<sequence>MLYINITMNTIPSVSRFKNKTPTQSLASSYDITEVNNKIDIQSIISNENYFPKYNNITPSFDTDSYEVNSDDDVYELPNITSCTIKPLKSSRILSKQLATSFKTIEVNNSETNISTSNAIEADSSEVNNDNNSSELFISNKIRSLKSSRHSTQLSASSSKTINQINQPLSLVAQNKNNTSNYLKNDYYEIR</sequence>
<evidence type="ECO:0000313" key="1">
    <source>
        <dbReference type="EMBL" id="CAG8568542.1"/>
    </source>
</evidence>
<gene>
    <name evidence="1" type="ORF">CPELLU_LOCUS5541</name>
</gene>
<keyword evidence="2" id="KW-1185">Reference proteome</keyword>
<evidence type="ECO:0000313" key="2">
    <source>
        <dbReference type="Proteomes" id="UP000789759"/>
    </source>
</evidence>
<protein>
    <submittedName>
        <fullName evidence="1">1614_t:CDS:1</fullName>
    </submittedName>
</protein>
<dbReference type="AlphaFoldDB" id="A0A9N9BHV3"/>
<name>A0A9N9BHV3_9GLOM</name>
<dbReference type="OrthoDB" id="10512814at2759"/>
<organism evidence="1 2">
    <name type="scientific">Cetraspora pellucida</name>
    <dbReference type="NCBI Taxonomy" id="1433469"/>
    <lineage>
        <taxon>Eukaryota</taxon>
        <taxon>Fungi</taxon>
        <taxon>Fungi incertae sedis</taxon>
        <taxon>Mucoromycota</taxon>
        <taxon>Glomeromycotina</taxon>
        <taxon>Glomeromycetes</taxon>
        <taxon>Diversisporales</taxon>
        <taxon>Gigasporaceae</taxon>
        <taxon>Cetraspora</taxon>
    </lineage>
</organism>
<accession>A0A9N9BHV3</accession>
<reference evidence="1" key="1">
    <citation type="submission" date="2021-06" db="EMBL/GenBank/DDBJ databases">
        <authorList>
            <person name="Kallberg Y."/>
            <person name="Tangrot J."/>
            <person name="Rosling A."/>
        </authorList>
    </citation>
    <scope>NUCLEOTIDE SEQUENCE</scope>
    <source>
        <strain evidence="1">FL966</strain>
    </source>
</reference>